<dbReference type="PANTHER" id="PTHR24113">
    <property type="entry name" value="RAN GTPASE-ACTIVATING PROTEIN 1"/>
    <property type="match status" value="1"/>
</dbReference>
<evidence type="ECO:0000313" key="5">
    <source>
        <dbReference type="EMBL" id="KAF0732208.1"/>
    </source>
</evidence>
<dbReference type="Proteomes" id="UP000481153">
    <property type="component" value="Unassembled WGS sequence"/>
</dbReference>
<dbReference type="GO" id="GO:0005634">
    <property type="term" value="C:nucleus"/>
    <property type="evidence" value="ECO:0007669"/>
    <property type="project" value="TreeGrafter"/>
</dbReference>
<dbReference type="VEuPathDB" id="FungiDB:AeMF1_010690"/>
<dbReference type="InterPro" id="IPR032675">
    <property type="entry name" value="LRR_dom_sf"/>
</dbReference>
<dbReference type="InterPro" id="IPR027038">
    <property type="entry name" value="RanGap"/>
</dbReference>
<dbReference type="Pfam" id="PF13516">
    <property type="entry name" value="LRR_6"/>
    <property type="match status" value="2"/>
</dbReference>
<keyword evidence="1" id="KW-0343">GTPase activation</keyword>
<feature type="region of interest" description="Disordered" evidence="4">
    <location>
        <begin position="92"/>
        <end position="122"/>
    </location>
</feature>
<dbReference type="GO" id="GO:0006913">
    <property type="term" value="P:nucleocytoplasmic transport"/>
    <property type="evidence" value="ECO:0007669"/>
    <property type="project" value="TreeGrafter"/>
</dbReference>
<dbReference type="AlphaFoldDB" id="A0A6G0WXB8"/>
<dbReference type="EMBL" id="VJMJ01000136">
    <property type="protein sequence ID" value="KAF0732208.1"/>
    <property type="molecule type" value="Genomic_DNA"/>
</dbReference>
<sequence length="403" mass="44484">MTSSSGWQSNQDLPTRRMMIHKLLWVFQRKRHAISSLLDASIETRLPSLVRRLELALYLRAASLNEYLYEASLSRRVQHLIVSLQQGKAPSLAEPATQQMLSKRATVSRPHTPPRKKSKHSSIEPATSVLFLDNQEAIIDQVFAYLDGTEIVQCMTINRFAAAFLPTTVRYLDVSWSQLTHLVASRDLARFRRLERLQVIGSTSITSTNQMVARHLAAFLPRTLERLTLSNTYIHTEEVNATAVLCHVLATRCRRLTHLSLAGNALGDAGMACVASLLVKSHVPALVYLDIRRNYIGEGGVKALATAVMADGPPLALETLLLGSNIAAHGVPALATSFQRRRLPKLRILGLQDNFIDLNGVESLAAVLEQGACPSLHELSIGDNSADNRTIQSIFAFATARKE</sequence>
<dbReference type="Gene3D" id="3.80.10.10">
    <property type="entry name" value="Ribonuclease Inhibitor"/>
    <property type="match status" value="1"/>
</dbReference>
<evidence type="ECO:0000256" key="2">
    <source>
        <dbReference type="ARBA" id="ARBA00022614"/>
    </source>
</evidence>
<evidence type="ECO:0000256" key="3">
    <source>
        <dbReference type="ARBA" id="ARBA00022737"/>
    </source>
</evidence>
<evidence type="ECO:0000256" key="4">
    <source>
        <dbReference type="SAM" id="MobiDB-lite"/>
    </source>
</evidence>
<organism evidence="5 6">
    <name type="scientific">Aphanomyces euteiches</name>
    <dbReference type="NCBI Taxonomy" id="100861"/>
    <lineage>
        <taxon>Eukaryota</taxon>
        <taxon>Sar</taxon>
        <taxon>Stramenopiles</taxon>
        <taxon>Oomycota</taxon>
        <taxon>Saprolegniomycetes</taxon>
        <taxon>Saprolegniales</taxon>
        <taxon>Verrucalvaceae</taxon>
        <taxon>Aphanomyces</taxon>
    </lineage>
</organism>
<dbReference type="GO" id="GO:0005096">
    <property type="term" value="F:GTPase activator activity"/>
    <property type="evidence" value="ECO:0007669"/>
    <property type="project" value="UniProtKB-KW"/>
</dbReference>
<keyword evidence="2" id="KW-0433">Leucine-rich repeat</keyword>
<keyword evidence="6" id="KW-1185">Reference proteome</keyword>
<keyword evidence="3" id="KW-0677">Repeat</keyword>
<protein>
    <submittedName>
        <fullName evidence="5">Uncharacterized protein</fullName>
    </submittedName>
</protein>
<proteinExistence type="predicted"/>
<dbReference type="GO" id="GO:0048471">
    <property type="term" value="C:perinuclear region of cytoplasm"/>
    <property type="evidence" value="ECO:0007669"/>
    <property type="project" value="TreeGrafter"/>
</dbReference>
<dbReference type="GO" id="GO:0031267">
    <property type="term" value="F:small GTPase binding"/>
    <property type="evidence" value="ECO:0007669"/>
    <property type="project" value="TreeGrafter"/>
</dbReference>
<evidence type="ECO:0000313" key="6">
    <source>
        <dbReference type="Proteomes" id="UP000481153"/>
    </source>
</evidence>
<dbReference type="PANTHER" id="PTHR24113:SF12">
    <property type="entry name" value="RAN GTPASE-ACTIVATING PROTEIN 1"/>
    <property type="match status" value="1"/>
</dbReference>
<dbReference type="SMART" id="SM00368">
    <property type="entry name" value="LRR_RI"/>
    <property type="match status" value="3"/>
</dbReference>
<evidence type="ECO:0000256" key="1">
    <source>
        <dbReference type="ARBA" id="ARBA00022468"/>
    </source>
</evidence>
<accession>A0A6G0WXB8</accession>
<gene>
    <name evidence="5" type="ORF">Ae201684_010653</name>
</gene>
<dbReference type="SUPFAM" id="SSF52047">
    <property type="entry name" value="RNI-like"/>
    <property type="match status" value="1"/>
</dbReference>
<dbReference type="GO" id="GO:0005829">
    <property type="term" value="C:cytosol"/>
    <property type="evidence" value="ECO:0007669"/>
    <property type="project" value="TreeGrafter"/>
</dbReference>
<dbReference type="InterPro" id="IPR001611">
    <property type="entry name" value="Leu-rich_rpt"/>
</dbReference>
<comment type="caution">
    <text evidence="5">The sequence shown here is derived from an EMBL/GenBank/DDBJ whole genome shotgun (WGS) entry which is preliminary data.</text>
</comment>
<name>A0A6G0WXB8_9STRA</name>
<reference evidence="5 6" key="1">
    <citation type="submission" date="2019-07" db="EMBL/GenBank/DDBJ databases">
        <title>Genomics analysis of Aphanomyces spp. identifies a new class of oomycete effector associated with host adaptation.</title>
        <authorList>
            <person name="Gaulin E."/>
        </authorList>
    </citation>
    <scope>NUCLEOTIDE SEQUENCE [LARGE SCALE GENOMIC DNA]</scope>
    <source>
        <strain evidence="5 6">ATCC 201684</strain>
    </source>
</reference>